<evidence type="ECO:0000256" key="2">
    <source>
        <dbReference type="ARBA" id="ARBA00006897"/>
    </source>
</evidence>
<keyword evidence="5" id="KW-0378">Hydrolase</keyword>
<evidence type="ECO:0000256" key="1">
    <source>
        <dbReference type="ARBA" id="ARBA00004477"/>
    </source>
</evidence>
<protein>
    <recommendedName>
        <fullName evidence="10">intramembrane prenyl-peptidase Rce1</fullName>
        <ecNumber evidence="10">3.4.26.1</ecNumber>
    </recommendedName>
</protein>
<dbReference type="Pfam" id="PF02517">
    <property type="entry name" value="Rce1-like"/>
    <property type="match status" value="1"/>
</dbReference>
<feature type="transmembrane region" description="Helical" evidence="11">
    <location>
        <begin position="25"/>
        <end position="48"/>
    </location>
</feature>
<organism evidence="13 14">
    <name type="scientific">Cadophora malorum</name>
    <dbReference type="NCBI Taxonomy" id="108018"/>
    <lineage>
        <taxon>Eukaryota</taxon>
        <taxon>Fungi</taxon>
        <taxon>Dikarya</taxon>
        <taxon>Ascomycota</taxon>
        <taxon>Pezizomycotina</taxon>
        <taxon>Leotiomycetes</taxon>
        <taxon>Helotiales</taxon>
        <taxon>Ploettnerulaceae</taxon>
        <taxon>Cadophora</taxon>
    </lineage>
</organism>
<keyword evidence="14" id="KW-1185">Reference proteome</keyword>
<evidence type="ECO:0000256" key="9">
    <source>
        <dbReference type="ARBA" id="ARBA00047280"/>
    </source>
</evidence>
<dbReference type="PANTHER" id="PTHR13046:SF0">
    <property type="entry name" value="CAAX PRENYL PROTEASE 2"/>
    <property type="match status" value="1"/>
</dbReference>
<keyword evidence="4 11" id="KW-0812">Transmembrane</keyword>
<dbReference type="PANTHER" id="PTHR13046">
    <property type="entry name" value="PROTEASE U48 CAAX PRENYL PROTEASE RCE1"/>
    <property type="match status" value="1"/>
</dbReference>
<dbReference type="AlphaFoldDB" id="A0A8H7WEH0"/>
<evidence type="ECO:0000256" key="11">
    <source>
        <dbReference type="SAM" id="Phobius"/>
    </source>
</evidence>
<feature type="transmembrane region" description="Helical" evidence="11">
    <location>
        <begin position="102"/>
        <end position="128"/>
    </location>
</feature>
<evidence type="ECO:0000256" key="10">
    <source>
        <dbReference type="ARBA" id="ARBA00049729"/>
    </source>
</evidence>
<reference evidence="13" key="1">
    <citation type="submission" date="2021-02" db="EMBL/GenBank/DDBJ databases">
        <title>Genome sequence Cadophora malorum strain M34.</title>
        <authorList>
            <person name="Stefanovic E."/>
            <person name="Vu D."/>
            <person name="Scully C."/>
            <person name="Dijksterhuis J."/>
            <person name="Roader J."/>
            <person name="Houbraken J."/>
        </authorList>
    </citation>
    <scope>NUCLEOTIDE SEQUENCE</scope>
    <source>
        <strain evidence="13">M34</strain>
    </source>
</reference>
<dbReference type="InterPro" id="IPR003675">
    <property type="entry name" value="Rce1/LyrA-like_dom"/>
</dbReference>
<proteinExistence type="inferred from homology"/>
<feature type="transmembrane region" description="Helical" evidence="11">
    <location>
        <begin position="233"/>
        <end position="257"/>
    </location>
</feature>
<evidence type="ECO:0000256" key="4">
    <source>
        <dbReference type="ARBA" id="ARBA00022692"/>
    </source>
</evidence>
<comment type="caution">
    <text evidence="13">The sequence shown here is derived from an EMBL/GenBank/DDBJ whole genome shotgun (WGS) entry which is preliminary data.</text>
</comment>
<keyword evidence="7 11" id="KW-1133">Transmembrane helix</keyword>
<comment type="catalytic activity">
    <reaction evidence="9">
        <text>Hydrolyzes the peptide bond -P2-(S-farnesyl or geranylgeranyl)C-P1'-P2'-P3'-COOH where P1' and P2' are amino acids with aliphatic sidechains and P3' is any C-terminal residue.</text>
        <dbReference type="EC" id="3.4.26.1"/>
    </reaction>
</comment>
<comment type="similarity">
    <text evidence="2">Belongs to the peptidase U48 family.</text>
</comment>
<dbReference type="GO" id="GO:0071586">
    <property type="term" value="P:CAAX-box protein processing"/>
    <property type="evidence" value="ECO:0007669"/>
    <property type="project" value="InterPro"/>
</dbReference>
<dbReference type="Proteomes" id="UP000664132">
    <property type="component" value="Unassembled WGS sequence"/>
</dbReference>
<dbReference type="EMBL" id="JAFJYH010000036">
    <property type="protein sequence ID" value="KAG4423316.1"/>
    <property type="molecule type" value="Genomic_DNA"/>
</dbReference>
<evidence type="ECO:0000256" key="3">
    <source>
        <dbReference type="ARBA" id="ARBA00022670"/>
    </source>
</evidence>
<keyword evidence="6" id="KW-0256">Endoplasmic reticulum</keyword>
<feature type="transmembrane region" description="Helical" evidence="11">
    <location>
        <begin position="69"/>
        <end position="90"/>
    </location>
</feature>
<evidence type="ECO:0000256" key="7">
    <source>
        <dbReference type="ARBA" id="ARBA00022989"/>
    </source>
</evidence>
<sequence>MAPTGIYSRLKAFYTGEKEPELPPISTTIAVLLLIAYTVIYVAPFYLSSTTRPSPTLSRDAPSVIRGRIRSVTTTCIICSLFTFVLLSSLENGSPFKSIHLMGWFPIGILEALKSVGLTAILFLGPLFESGIAEGGWRNWIHLRGLNTVISGWIGWRNFVAGPITEEVLFRSASVPLLLLARTSNTTIIFLTPIIFGLAHIHHFYEFRITHPDTPVIAAIARSVLQLSYTTLFGGYVTFLYLRTGSLLCVILVHAFCNWMGLPRVWGRVTAGEPVSMERGYGEGKRSEDGPGRDEDGKLSIVWTIAYYVLLVLGAISWWNYLWPLTESELALTLF</sequence>
<feature type="transmembrane region" description="Helical" evidence="11">
    <location>
        <begin position="187"/>
        <end position="205"/>
    </location>
</feature>
<gene>
    <name evidence="13" type="ORF">IFR04_003550</name>
</gene>
<evidence type="ECO:0000313" key="14">
    <source>
        <dbReference type="Proteomes" id="UP000664132"/>
    </source>
</evidence>
<dbReference type="GO" id="GO:0004222">
    <property type="term" value="F:metalloendopeptidase activity"/>
    <property type="evidence" value="ECO:0007669"/>
    <property type="project" value="InterPro"/>
</dbReference>
<comment type="subcellular location">
    <subcellularLocation>
        <location evidence="1">Endoplasmic reticulum membrane</location>
        <topology evidence="1">Multi-pass membrane protein</topology>
    </subcellularLocation>
</comment>
<name>A0A8H7WEH0_9HELO</name>
<evidence type="ECO:0000256" key="8">
    <source>
        <dbReference type="ARBA" id="ARBA00023136"/>
    </source>
</evidence>
<keyword evidence="8 11" id="KW-0472">Membrane</keyword>
<dbReference type="EC" id="3.4.26.1" evidence="10"/>
<keyword evidence="3" id="KW-0645">Protease</keyword>
<evidence type="ECO:0000259" key="12">
    <source>
        <dbReference type="Pfam" id="PF02517"/>
    </source>
</evidence>
<evidence type="ECO:0000256" key="6">
    <source>
        <dbReference type="ARBA" id="ARBA00022824"/>
    </source>
</evidence>
<dbReference type="InterPro" id="IPR039731">
    <property type="entry name" value="Rce1"/>
</dbReference>
<dbReference type="OrthoDB" id="271604at2759"/>
<feature type="transmembrane region" description="Helical" evidence="11">
    <location>
        <begin position="301"/>
        <end position="321"/>
    </location>
</feature>
<evidence type="ECO:0000256" key="5">
    <source>
        <dbReference type="ARBA" id="ARBA00022801"/>
    </source>
</evidence>
<accession>A0A8H7WEH0</accession>
<dbReference type="GO" id="GO:0005789">
    <property type="term" value="C:endoplasmic reticulum membrane"/>
    <property type="evidence" value="ECO:0007669"/>
    <property type="project" value="UniProtKB-SubCell"/>
</dbReference>
<evidence type="ECO:0000313" key="13">
    <source>
        <dbReference type="EMBL" id="KAG4423316.1"/>
    </source>
</evidence>
<feature type="domain" description="CAAX prenyl protease 2/Lysostaphin resistance protein A-like" evidence="12">
    <location>
        <begin position="153"/>
        <end position="260"/>
    </location>
</feature>